<comment type="catalytic activity">
    <reaction evidence="10">
        <text>alpha-D-glucosaminyl-[heparan sulfate](n) + 3'-phosphoadenylyl sulfate = 3-sulfo-alpha-D-glucosaminyl-[heparan sulfate](n) + adenosine 3',5'-bisphosphate + H(+)</text>
        <dbReference type="Rhea" id="RHEA:15461"/>
        <dbReference type="Rhea" id="RHEA-COMP:9830"/>
        <dbReference type="Rhea" id="RHEA-COMP:9831"/>
        <dbReference type="ChEBI" id="CHEBI:15378"/>
        <dbReference type="ChEBI" id="CHEBI:58339"/>
        <dbReference type="ChEBI" id="CHEBI:58343"/>
        <dbReference type="ChEBI" id="CHEBI:58388"/>
        <dbReference type="ChEBI" id="CHEBI:70975"/>
        <dbReference type="EC" id="2.8.2.23"/>
    </reaction>
</comment>
<evidence type="ECO:0000256" key="10">
    <source>
        <dbReference type="ARBA" id="ARBA00052516"/>
    </source>
</evidence>
<dbReference type="InterPro" id="IPR027417">
    <property type="entry name" value="P-loop_NTPase"/>
</dbReference>
<keyword evidence="6" id="KW-0333">Golgi apparatus</keyword>
<protein>
    <recommendedName>
        <fullName evidence="12">Heparan sulfate glucosamine 3-O-sulfotransferase 5</fullName>
        <ecNumber evidence="11">2.8.2.23</ecNumber>
    </recommendedName>
    <alternativeName>
        <fullName evidence="13">Heparan sulfate D-glucosaminyl 3-O-sulfotransferase 5</fullName>
    </alternativeName>
</protein>
<dbReference type="FunCoup" id="K1S3M7">
    <property type="interactions" value="28"/>
</dbReference>
<accession>K1S3M7</accession>
<reference evidence="18" key="1">
    <citation type="journal article" date="2012" name="Nature">
        <title>The oyster genome reveals stress adaptation and complexity of shell formation.</title>
        <authorList>
            <person name="Zhang G."/>
            <person name="Fang X."/>
            <person name="Guo X."/>
            <person name="Li L."/>
            <person name="Luo R."/>
            <person name="Xu F."/>
            <person name="Yang P."/>
            <person name="Zhang L."/>
            <person name="Wang X."/>
            <person name="Qi H."/>
            <person name="Xiong Z."/>
            <person name="Que H."/>
            <person name="Xie Y."/>
            <person name="Holland P.W."/>
            <person name="Paps J."/>
            <person name="Zhu Y."/>
            <person name="Wu F."/>
            <person name="Chen Y."/>
            <person name="Wang J."/>
            <person name="Peng C."/>
            <person name="Meng J."/>
            <person name="Yang L."/>
            <person name="Liu J."/>
            <person name="Wen B."/>
            <person name="Zhang N."/>
            <person name="Huang Z."/>
            <person name="Zhu Q."/>
            <person name="Feng Y."/>
            <person name="Mount A."/>
            <person name="Hedgecock D."/>
            <person name="Xu Z."/>
            <person name="Liu Y."/>
            <person name="Domazet-Loso T."/>
            <person name="Du Y."/>
            <person name="Sun X."/>
            <person name="Zhang S."/>
            <person name="Liu B."/>
            <person name="Cheng P."/>
            <person name="Jiang X."/>
            <person name="Li J."/>
            <person name="Fan D."/>
            <person name="Wang W."/>
            <person name="Fu W."/>
            <person name="Wang T."/>
            <person name="Wang B."/>
            <person name="Zhang J."/>
            <person name="Peng Z."/>
            <person name="Li Y."/>
            <person name="Li N."/>
            <person name="Wang J."/>
            <person name="Chen M."/>
            <person name="He Y."/>
            <person name="Tan F."/>
            <person name="Song X."/>
            <person name="Zheng Q."/>
            <person name="Huang R."/>
            <person name="Yang H."/>
            <person name="Du X."/>
            <person name="Chen L."/>
            <person name="Yang M."/>
            <person name="Gaffney P.M."/>
            <person name="Wang S."/>
            <person name="Luo L."/>
            <person name="She Z."/>
            <person name="Ming Y."/>
            <person name="Huang W."/>
            <person name="Zhang S."/>
            <person name="Huang B."/>
            <person name="Zhang Y."/>
            <person name="Qu T."/>
            <person name="Ni P."/>
            <person name="Miao G."/>
            <person name="Wang J."/>
            <person name="Wang Q."/>
            <person name="Steinberg C.E."/>
            <person name="Wang H."/>
            <person name="Li N."/>
            <person name="Qian L."/>
            <person name="Zhang G."/>
            <person name="Li Y."/>
            <person name="Yang H."/>
            <person name="Liu X."/>
            <person name="Wang J."/>
            <person name="Yin Y."/>
            <person name="Wang J."/>
        </authorList>
    </citation>
    <scope>NUCLEOTIDE SEQUENCE [LARGE SCALE GENOMIC DNA]</scope>
    <source>
        <strain evidence="18">05x7-T-G4-1.051#20</strain>
    </source>
</reference>
<evidence type="ECO:0000256" key="2">
    <source>
        <dbReference type="ARBA" id="ARBA00022679"/>
    </source>
</evidence>
<name>K1S3M7_MAGGI</name>
<dbReference type="SUPFAM" id="SSF52540">
    <property type="entry name" value="P-loop containing nucleoside triphosphate hydrolases"/>
    <property type="match status" value="1"/>
</dbReference>
<dbReference type="Gene3D" id="3.40.50.300">
    <property type="entry name" value="P-loop containing nucleotide triphosphate hydrolases"/>
    <property type="match status" value="1"/>
</dbReference>
<keyword evidence="2 18" id="KW-0808">Transferase</keyword>
<evidence type="ECO:0000256" key="5">
    <source>
        <dbReference type="ARBA" id="ARBA00022989"/>
    </source>
</evidence>
<feature type="disulfide bond" evidence="16">
    <location>
        <begin position="329"/>
        <end position="339"/>
    </location>
</feature>
<keyword evidence="4" id="KW-0735">Signal-anchor</keyword>
<dbReference type="Pfam" id="PF00685">
    <property type="entry name" value="Sulfotransfer_1"/>
    <property type="match status" value="1"/>
</dbReference>
<feature type="domain" description="Sulfotransferase" evidence="17">
    <location>
        <begin position="126"/>
        <end position="365"/>
    </location>
</feature>
<evidence type="ECO:0000256" key="4">
    <source>
        <dbReference type="ARBA" id="ARBA00022968"/>
    </source>
</evidence>
<comment type="subcellular location">
    <subcellularLocation>
        <location evidence="1">Golgi apparatus membrane</location>
        <topology evidence="1">Single-pass type II membrane protein</topology>
    </subcellularLocation>
</comment>
<dbReference type="FunFam" id="3.40.50.300:FF:000603">
    <property type="entry name" value="Sulfotransferase"/>
    <property type="match status" value="1"/>
</dbReference>
<keyword evidence="3" id="KW-0812">Transmembrane</keyword>
<evidence type="ECO:0000256" key="1">
    <source>
        <dbReference type="ARBA" id="ARBA00004323"/>
    </source>
</evidence>
<proteinExistence type="predicted"/>
<sequence length="393" mass="46250">METHRYMYNNLLTSIDTHQADKFILNDMSMVHNKIKYTAVPVEAENASSKKTFCAYLASHLTKKNISAFVCILILSTAFVLVACIGGNFQSKVCTNNKSMQFTPKPQNRLHYPKNLKIAHSKRRLPHCIIIGVRKGGTRALLQFLKIHPDVQVSPDEIHFFDNNENYSKGVEWYRRRMPQSFEEQITIEKSPNYFVDWNTPSRVKLMNSSIKLLLIVKDPFYRAVSDYAQIKENRIDKNMEMEEFEDLAIDSMTGNVRINYKAINRSLYYIHTKRWLKYFPLEQIHIVDGDNLVLHPFEELEKVETFLGLRHYIQEDHFVFDRKKGFYCINRENGAHKCLNRTKGRPHPKIDPDVVDQLNEFFEPYNQKFFKLVNKTFQWPKAVGKRSIKKKN</sequence>
<dbReference type="PANTHER" id="PTHR10605">
    <property type="entry name" value="HEPARAN SULFATE SULFOTRANSFERASE"/>
    <property type="match status" value="1"/>
</dbReference>
<evidence type="ECO:0000256" key="3">
    <source>
        <dbReference type="ARBA" id="ARBA00022692"/>
    </source>
</evidence>
<evidence type="ECO:0000313" key="18">
    <source>
        <dbReference type="EMBL" id="EKC42021.1"/>
    </source>
</evidence>
<dbReference type="InParanoid" id="K1S3M7"/>
<dbReference type="EMBL" id="JH818444">
    <property type="protein sequence ID" value="EKC42021.1"/>
    <property type="molecule type" value="Genomic_DNA"/>
</dbReference>
<feature type="binding site" evidence="15">
    <location>
        <position position="328"/>
    </location>
    <ligand>
        <name>3'-phosphoadenylyl sulfate</name>
        <dbReference type="ChEBI" id="CHEBI:58339"/>
    </ligand>
</feature>
<evidence type="ECO:0000256" key="14">
    <source>
        <dbReference type="PIRSR" id="PIRSR637359-1"/>
    </source>
</evidence>
<dbReference type="GO" id="GO:0008467">
    <property type="term" value="F:[heparan sulfate]-glucosamine 3-sulfotransferase activity"/>
    <property type="evidence" value="ECO:0007669"/>
    <property type="project" value="UniProtKB-EC"/>
</dbReference>
<feature type="active site" description="For sulfotransferase activity" evidence="14">
    <location>
        <position position="135"/>
    </location>
</feature>
<evidence type="ECO:0000256" key="15">
    <source>
        <dbReference type="PIRSR" id="PIRSR637359-2"/>
    </source>
</evidence>
<evidence type="ECO:0000256" key="6">
    <source>
        <dbReference type="ARBA" id="ARBA00023034"/>
    </source>
</evidence>
<evidence type="ECO:0000259" key="17">
    <source>
        <dbReference type="Pfam" id="PF00685"/>
    </source>
</evidence>
<dbReference type="InterPro" id="IPR037359">
    <property type="entry name" value="NST/OST"/>
</dbReference>
<dbReference type="GO" id="GO:0000139">
    <property type="term" value="C:Golgi membrane"/>
    <property type="evidence" value="ECO:0007669"/>
    <property type="project" value="UniProtKB-SubCell"/>
</dbReference>
<dbReference type="InterPro" id="IPR000863">
    <property type="entry name" value="Sulfotransferase_dom"/>
</dbReference>
<keyword evidence="5" id="KW-1133">Transmembrane helix</keyword>
<evidence type="ECO:0000256" key="11">
    <source>
        <dbReference type="ARBA" id="ARBA00066719"/>
    </source>
</evidence>
<dbReference type="HOGENOM" id="CLU_017703_0_0_1"/>
<feature type="binding site" evidence="15">
    <location>
        <begin position="135"/>
        <end position="139"/>
    </location>
    <ligand>
        <name>3'-phosphoadenylyl sulfate</name>
        <dbReference type="ChEBI" id="CHEBI:58339"/>
    </ligand>
</feature>
<keyword evidence="7" id="KW-0472">Membrane</keyword>
<keyword evidence="8 16" id="KW-1015">Disulfide bond</keyword>
<keyword evidence="9" id="KW-0325">Glycoprotein</keyword>
<evidence type="ECO:0000256" key="7">
    <source>
        <dbReference type="ARBA" id="ARBA00023136"/>
    </source>
</evidence>
<organism evidence="18">
    <name type="scientific">Magallana gigas</name>
    <name type="common">Pacific oyster</name>
    <name type="synonym">Crassostrea gigas</name>
    <dbReference type="NCBI Taxonomy" id="29159"/>
    <lineage>
        <taxon>Eukaryota</taxon>
        <taxon>Metazoa</taxon>
        <taxon>Spiralia</taxon>
        <taxon>Lophotrochozoa</taxon>
        <taxon>Mollusca</taxon>
        <taxon>Bivalvia</taxon>
        <taxon>Autobranchia</taxon>
        <taxon>Pteriomorphia</taxon>
        <taxon>Ostreida</taxon>
        <taxon>Ostreoidea</taxon>
        <taxon>Ostreidae</taxon>
        <taxon>Magallana</taxon>
    </lineage>
</organism>
<dbReference type="EC" id="2.8.2.23" evidence="11"/>
<dbReference type="AlphaFoldDB" id="K1S3M7"/>
<dbReference type="PANTHER" id="PTHR10605:SF65">
    <property type="entry name" value="GH20068P"/>
    <property type="match status" value="1"/>
</dbReference>
<evidence type="ECO:0000256" key="12">
    <source>
        <dbReference type="ARBA" id="ARBA00071906"/>
    </source>
</evidence>
<evidence type="ECO:0000256" key="16">
    <source>
        <dbReference type="PIRSR" id="PIRSR637359-3"/>
    </source>
</evidence>
<gene>
    <name evidence="18" type="ORF">CGI_10028206</name>
</gene>
<evidence type="ECO:0000256" key="9">
    <source>
        <dbReference type="ARBA" id="ARBA00023180"/>
    </source>
</evidence>
<evidence type="ECO:0000256" key="13">
    <source>
        <dbReference type="ARBA" id="ARBA00077477"/>
    </source>
</evidence>
<evidence type="ECO:0000256" key="8">
    <source>
        <dbReference type="ARBA" id="ARBA00023157"/>
    </source>
</evidence>
<feature type="binding site" evidence="15">
    <location>
        <begin position="344"/>
        <end position="348"/>
    </location>
    <ligand>
        <name>3'-phosphoadenylyl sulfate</name>
        <dbReference type="ChEBI" id="CHEBI:58339"/>
    </ligand>
</feature>
<feature type="binding site" evidence="15">
    <location>
        <position position="226"/>
    </location>
    <ligand>
        <name>3'-phosphoadenylyl sulfate</name>
        <dbReference type="ChEBI" id="CHEBI:58339"/>
    </ligand>
</feature>